<dbReference type="Gene3D" id="3.40.50.150">
    <property type="entry name" value="Vaccinia Virus protein VP39"/>
    <property type="match status" value="1"/>
</dbReference>
<keyword evidence="2" id="KW-1185">Reference proteome</keyword>
<protein>
    <submittedName>
        <fullName evidence="1">S-adenosyl methyltransferase</fullName>
    </submittedName>
</protein>
<dbReference type="GO" id="GO:0032259">
    <property type="term" value="P:methylation"/>
    <property type="evidence" value="ECO:0007669"/>
    <property type="project" value="UniProtKB-KW"/>
</dbReference>
<accession>A0A3D9T1F9</accession>
<evidence type="ECO:0000313" key="1">
    <source>
        <dbReference type="EMBL" id="REF00671.1"/>
    </source>
</evidence>
<reference evidence="1 2" key="1">
    <citation type="submission" date="2018-08" db="EMBL/GenBank/DDBJ databases">
        <title>Sequencing the genomes of 1000 actinobacteria strains.</title>
        <authorList>
            <person name="Klenk H.-P."/>
        </authorList>
    </citation>
    <scope>NUCLEOTIDE SEQUENCE [LARGE SCALE GENOMIC DNA]</scope>
    <source>
        <strain evidence="1 2">DSM 43927</strain>
    </source>
</reference>
<dbReference type="SUPFAM" id="SSF53335">
    <property type="entry name" value="S-adenosyl-L-methionine-dependent methyltransferases"/>
    <property type="match status" value="1"/>
</dbReference>
<organism evidence="1 2">
    <name type="scientific">Thermomonospora umbrina</name>
    <dbReference type="NCBI Taxonomy" id="111806"/>
    <lineage>
        <taxon>Bacteria</taxon>
        <taxon>Bacillati</taxon>
        <taxon>Actinomycetota</taxon>
        <taxon>Actinomycetes</taxon>
        <taxon>Streptosporangiales</taxon>
        <taxon>Thermomonosporaceae</taxon>
        <taxon>Thermomonospora</taxon>
    </lineage>
</organism>
<dbReference type="Pfam" id="PF04672">
    <property type="entry name" value="Methyltransf_19"/>
    <property type="match status" value="2"/>
</dbReference>
<keyword evidence="1" id="KW-0808">Transferase</keyword>
<name>A0A3D9T1F9_9ACTN</name>
<dbReference type="EMBL" id="QTTT01000001">
    <property type="protein sequence ID" value="REF00671.1"/>
    <property type="molecule type" value="Genomic_DNA"/>
</dbReference>
<dbReference type="InterPro" id="IPR006764">
    <property type="entry name" value="SAM_dep_MeTrfase_SAV2177_type"/>
</dbReference>
<dbReference type="AlphaFoldDB" id="A0A3D9T1F9"/>
<gene>
    <name evidence="1" type="ORF">DFJ69_6228</name>
</gene>
<comment type="caution">
    <text evidence="1">The sequence shown here is derived from an EMBL/GenBank/DDBJ whole genome shotgun (WGS) entry which is preliminary data.</text>
</comment>
<dbReference type="InterPro" id="IPR029063">
    <property type="entry name" value="SAM-dependent_MTases_sf"/>
</dbReference>
<dbReference type="GO" id="GO:0008168">
    <property type="term" value="F:methyltransferase activity"/>
    <property type="evidence" value="ECO:0007669"/>
    <property type="project" value="UniProtKB-KW"/>
</dbReference>
<dbReference type="PIRSF" id="PIRSF017393">
    <property type="entry name" value="MTase_SAV2177"/>
    <property type="match status" value="1"/>
</dbReference>
<dbReference type="Proteomes" id="UP000256661">
    <property type="component" value="Unassembled WGS sequence"/>
</dbReference>
<keyword evidence="1" id="KW-0489">Methyltransferase</keyword>
<proteinExistence type="predicted"/>
<evidence type="ECO:0000313" key="2">
    <source>
        <dbReference type="Proteomes" id="UP000256661"/>
    </source>
</evidence>
<sequence>MMPKDREEPMGEFRRDLDAEDSLHVPHSARVWNRFLGGKECYDVDRSAAADITDICPGMGAAVRQARGFLVRAVHHLAAQEGVGQFLDVGCGLPMPEVFPRPYPDRIVHQPSPHAPTPWPATHDLHEVARRAAPDARVLYVDNDPVVGAHAHALLTCGRDGVDFIDADLRDPGDILSQARELLDFSKPIAVVLGAVLGHLGVDPLDPHAALTDPQQARPETRAVVDALIAALPRGSFLAAYDLDGGDPEAREAMLVFCDHGASPYLPLPRRLFGELFDGLEVLPPGVVRPEQWRPLREPDADAPVWCAVGRKL</sequence>